<dbReference type="AlphaFoldDB" id="A0A2I0K933"/>
<evidence type="ECO:0000313" key="3">
    <source>
        <dbReference type="Proteomes" id="UP000233551"/>
    </source>
</evidence>
<gene>
    <name evidence="2" type="ORF">CRG98_014513</name>
</gene>
<comment type="caution">
    <text evidence="2">The sequence shown here is derived from an EMBL/GenBank/DDBJ whole genome shotgun (WGS) entry which is preliminary data.</text>
</comment>
<accession>A0A2I0K933</accession>
<sequence>MGRTSGLDLRSKGDGPRPASRRAVGIAGNGGDNAAGGGSRPWMPRKSRKSRFGDLRAGGDRGQSVCAARPCPTCPNALFF</sequence>
<reference evidence="2 3" key="1">
    <citation type="submission" date="2017-11" db="EMBL/GenBank/DDBJ databases">
        <title>De-novo sequencing of pomegranate (Punica granatum L.) genome.</title>
        <authorList>
            <person name="Akparov Z."/>
            <person name="Amiraslanov A."/>
            <person name="Hajiyeva S."/>
            <person name="Abbasov M."/>
            <person name="Kaur K."/>
            <person name="Hamwieh A."/>
            <person name="Solovyev V."/>
            <person name="Salamov A."/>
            <person name="Braich B."/>
            <person name="Kosarev P."/>
            <person name="Mahmoud A."/>
            <person name="Hajiyev E."/>
            <person name="Babayeva S."/>
            <person name="Izzatullayeva V."/>
            <person name="Mammadov A."/>
            <person name="Mammadov A."/>
            <person name="Sharifova S."/>
            <person name="Ojaghi J."/>
            <person name="Eynullazada K."/>
            <person name="Bayramov B."/>
            <person name="Abdulazimova A."/>
            <person name="Shahmuradov I."/>
        </authorList>
    </citation>
    <scope>NUCLEOTIDE SEQUENCE [LARGE SCALE GENOMIC DNA]</scope>
    <source>
        <strain evidence="3">cv. AG2017</strain>
        <tissue evidence="2">Leaf</tissue>
    </source>
</reference>
<protein>
    <submittedName>
        <fullName evidence="2">Uncharacterized protein</fullName>
    </submittedName>
</protein>
<evidence type="ECO:0000256" key="1">
    <source>
        <dbReference type="SAM" id="MobiDB-lite"/>
    </source>
</evidence>
<evidence type="ECO:0000313" key="2">
    <source>
        <dbReference type="EMBL" id="PKI65044.1"/>
    </source>
</evidence>
<organism evidence="2 3">
    <name type="scientific">Punica granatum</name>
    <name type="common">Pomegranate</name>
    <dbReference type="NCBI Taxonomy" id="22663"/>
    <lineage>
        <taxon>Eukaryota</taxon>
        <taxon>Viridiplantae</taxon>
        <taxon>Streptophyta</taxon>
        <taxon>Embryophyta</taxon>
        <taxon>Tracheophyta</taxon>
        <taxon>Spermatophyta</taxon>
        <taxon>Magnoliopsida</taxon>
        <taxon>eudicotyledons</taxon>
        <taxon>Gunneridae</taxon>
        <taxon>Pentapetalae</taxon>
        <taxon>rosids</taxon>
        <taxon>malvids</taxon>
        <taxon>Myrtales</taxon>
        <taxon>Lythraceae</taxon>
        <taxon>Punica</taxon>
    </lineage>
</organism>
<proteinExistence type="predicted"/>
<keyword evidence="3" id="KW-1185">Reference proteome</keyword>
<feature type="region of interest" description="Disordered" evidence="1">
    <location>
        <begin position="1"/>
        <end position="64"/>
    </location>
</feature>
<name>A0A2I0K933_PUNGR</name>
<dbReference type="Proteomes" id="UP000233551">
    <property type="component" value="Unassembled WGS sequence"/>
</dbReference>
<dbReference type="EMBL" id="PGOL01000770">
    <property type="protein sequence ID" value="PKI65044.1"/>
    <property type="molecule type" value="Genomic_DNA"/>
</dbReference>
<feature type="compositionally biased region" description="Gly residues" evidence="1">
    <location>
        <begin position="27"/>
        <end position="39"/>
    </location>
</feature>